<sequence length="168" mass="17568">MKKLATTVLVLALATGATACSSADGAPEETTPTVQTSFPGLPAPSGEPDLAGLREAHPAHGTLAWVAGRFDDRFATHHLRFDGRAASGELDVTSDVSEILELQVLAAFYDAKGAYLGEGRWTEHTVEEEEAPHSGSPDERVRFTVRVPAAYAGKAVAAAAGVTVLVNE</sequence>
<dbReference type="PROSITE" id="PS51257">
    <property type="entry name" value="PROKAR_LIPOPROTEIN"/>
    <property type="match status" value="1"/>
</dbReference>
<evidence type="ECO:0000313" key="3">
    <source>
        <dbReference type="EMBL" id="MDO7868915.1"/>
    </source>
</evidence>
<evidence type="ECO:0000313" key="4">
    <source>
        <dbReference type="Proteomes" id="UP001233314"/>
    </source>
</evidence>
<gene>
    <name evidence="3" type="ORF">Q5722_11095</name>
</gene>
<feature type="region of interest" description="Disordered" evidence="1">
    <location>
        <begin position="21"/>
        <end position="53"/>
    </location>
</feature>
<comment type="caution">
    <text evidence="3">The sequence shown here is derived from an EMBL/GenBank/DDBJ whole genome shotgun (WGS) entry which is preliminary data.</text>
</comment>
<evidence type="ECO:0008006" key="5">
    <source>
        <dbReference type="Google" id="ProtNLM"/>
    </source>
</evidence>
<accession>A0ABT9B2C9</accession>
<proteinExistence type="predicted"/>
<evidence type="ECO:0000256" key="2">
    <source>
        <dbReference type="SAM" id="SignalP"/>
    </source>
</evidence>
<dbReference type="Proteomes" id="UP001233314">
    <property type="component" value="Unassembled WGS sequence"/>
</dbReference>
<keyword evidence="2" id="KW-0732">Signal</keyword>
<dbReference type="RefSeq" id="WP_305028270.1">
    <property type="nucleotide sequence ID" value="NZ_JAUQTA010000001.1"/>
</dbReference>
<protein>
    <recommendedName>
        <fullName evidence="5">Lipoprotein</fullName>
    </recommendedName>
</protein>
<feature type="chain" id="PRO_5045211699" description="Lipoprotein" evidence="2">
    <location>
        <begin position="20"/>
        <end position="168"/>
    </location>
</feature>
<evidence type="ECO:0000256" key="1">
    <source>
        <dbReference type="SAM" id="MobiDB-lite"/>
    </source>
</evidence>
<keyword evidence="4" id="KW-1185">Reference proteome</keyword>
<name>A0ABT9B2C9_9ACTN</name>
<reference evidence="3 4" key="1">
    <citation type="submission" date="2023-07" db="EMBL/GenBank/DDBJ databases">
        <title>Nocardioides sp. nov WY-20 isolated from soil.</title>
        <authorList>
            <person name="Liu B."/>
            <person name="Wan Y."/>
        </authorList>
    </citation>
    <scope>NUCLEOTIDE SEQUENCE [LARGE SCALE GENOMIC DNA]</scope>
    <source>
        <strain evidence="3 4">WY-20</strain>
    </source>
</reference>
<organism evidence="3 4">
    <name type="scientific">Nocardioides jiangxiensis</name>
    <dbReference type="NCBI Taxonomy" id="3064524"/>
    <lineage>
        <taxon>Bacteria</taxon>
        <taxon>Bacillati</taxon>
        <taxon>Actinomycetota</taxon>
        <taxon>Actinomycetes</taxon>
        <taxon>Propionibacteriales</taxon>
        <taxon>Nocardioidaceae</taxon>
        <taxon>Nocardioides</taxon>
    </lineage>
</organism>
<feature type="signal peptide" evidence="2">
    <location>
        <begin position="1"/>
        <end position="19"/>
    </location>
</feature>
<dbReference type="EMBL" id="JAUQTA010000001">
    <property type="protein sequence ID" value="MDO7868915.1"/>
    <property type="molecule type" value="Genomic_DNA"/>
</dbReference>